<dbReference type="EMBL" id="JABWGN010000034">
    <property type="protein sequence ID" value="NUW38429.1"/>
    <property type="molecule type" value="Genomic_DNA"/>
</dbReference>
<reference evidence="5 7" key="1">
    <citation type="submission" date="2020-06" db="EMBL/GenBank/DDBJ databases">
        <title>Nonomuraea sp. SMC257, a novel actinomycete isolated from soil.</title>
        <authorList>
            <person name="Chanama M."/>
        </authorList>
    </citation>
    <scope>NUCLEOTIDE SEQUENCE [LARGE SCALE GENOMIC DNA]</scope>
    <source>
        <strain evidence="5 7">SMC257</strain>
    </source>
</reference>
<evidence type="ECO:0000313" key="3">
    <source>
        <dbReference type="EMBL" id="NUW37157.1"/>
    </source>
</evidence>
<name>A0A7Y6IHN1_9ACTN</name>
<feature type="non-terminal residue" evidence="5">
    <location>
        <position position="1"/>
    </location>
</feature>
<accession>A0A7Y6IHN1</accession>
<dbReference type="EMBL" id="JABWGN010000018">
    <property type="protein sequence ID" value="NUW36950.1"/>
    <property type="molecule type" value="Genomic_DNA"/>
</dbReference>
<keyword evidence="7" id="KW-1185">Reference proteome</keyword>
<evidence type="ECO:0000313" key="6">
    <source>
        <dbReference type="EMBL" id="NUW38470.1"/>
    </source>
</evidence>
<comment type="caution">
    <text evidence="5">The sequence shown here is derived from an EMBL/GenBank/DDBJ whole genome shotgun (WGS) entry which is preliminary data.</text>
</comment>
<dbReference type="AlphaFoldDB" id="A0A7Y6IHN1"/>
<gene>
    <name evidence="1" type="ORF">HTZ77_23280</name>
    <name evidence="2" type="ORF">HTZ77_36930</name>
    <name evidence="3" type="ORF">HTZ77_38005</name>
    <name evidence="4" type="ORF">HTZ77_44020</name>
    <name evidence="5" type="ORF">HTZ77_44600</name>
    <name evidence="6" type="ORF">HTZ77_44815</name>
</gene>
<dbReference type="EMBL" id="JABWGN010000009">
    <property type="protein sequence ID" value="NUW34338.1"/>
    <property type="molecule type" value="Genomic_DNA"/>
</dbReference>
<dbReference type="Proteomes" id="UP000586042">
    <property type="component" value="Unassembled WGS sequence"/>
</dbReference>
<evidence type="ECO:0000313" key="4">
    <source>
        <dbReference type="EMBL" id="NUW38318.1"/>
    </source>
</evidence>
<protein>
    <submittedName>
        <fullName evidence="5">Transposase</fullName>
    </submittedName>
</protein>
<dbReference type="EMBL" id="JABWGN010000037">
    <property type="protein sequence ID" value="NUW38470.1"/>
    <property type="molecule type" value="Genomic_DNA"/>
</dbReference>
<proteinExistence type="predicted"/>
<evidence type="ECO:0000313" key="7">
    <source>
        <dbReference type="Proteomes" id="UP000586042"/>
    </source>
</evidence>
<evidence type="ECO:0000313" key="2">
    <source>
        <dbReference type="EMBL" id="NUW36950.1"/>
    </source>
</evidence>
<dbReference type="EMBL" id="JABWGN010000019">
    <property type="protein sequence ID" value="NUW37157.1"/>
    <property type="molecule type" value="Genomic_DNA"/>
</dbReference>
<dbReference type="EMBL" id="JABWGN010000030">
    <property type="protein sequence ID" value="NUW38318.1"/>
    <property type="molecule type" value="Genomic_DNA"/>
</dbReference>
<organism evidence="5 7">
    <name type="scientific">Nonomuraea montanisoli</name>
    <dbReference type="NCBI Taxonomy" id="2741721"/>
    <lineage>
        <taxon>Bacteria</taxon>
        <taxon>Bacillati</taxon>
        <taxon>Actinomycetota</taxon>
        <taxon>Actinomycetes</taxon>
        <taxon>Streptosporangiales</taxon>
        <taxon>Streptosporangiaceae</taxon>
        <taxon>Nonomuraea</taxon>
    </lineage>
</organism>
<evidence type="ECO:0000313" key="1">
    <source>
        <dbReference type="EMBL" id="NUW34338.1"/>
    </source>
</evidence>
<evidence type="ECO:0000313" key="5">
    <source>
        <dbReference type="EMBL" id="NUW38429.1"/>
    </source>
</evidence>
<sequence length="43" mass="4760">ASNDERTAALQDFLHTYNHHRCHTALGGQPPITRVNNPAGQYS</sequence>